<sequence length="228" mass="24544">MRRTELNRPLLLVAHGTREPEGPQVIERLAEATAERLRVPVRVGYVDVIGSTVADALSGVDGPLVAVPAFLAAGYHVRTDLPEQVARTGREDVTVTGSLGPSAEIAVALLDRLREAGWRPGDPVRFAAAGSSDERALRDVRSAARLLGRRCGQWLRPSYVTTARPATDEVCRPGDFISPYLLAPGLFHRRLAELPVAGVAEPLGAHPAVVELIARRYRLAVRDDVSAA</sequence>
<comment type="caution">
    <text evidence="3">The sequence shown here is derived from an EMBL/GenBank/DDBJ whole genome shotgun (WGS) entry which is preliminary data.</text>
</comment>
<evidence type="ECO:0000256" key="2">
    <source>
        <dbReference type="ARBA" id="ARBA00023239"/>
    </source>
</evidence>
<dbReference type="Gene3D" id="3.40.50.1400">
    <property type="match status" value="2"/>
</dbReference>
<gene>
    <name evidence="3" type="ORF">ACFQRI_03160</name>
</gene>
<keyword evidence="4" id="KW-1185">Reference proteome</keyword>
<reference evidence="4" key="1">
    <citation type="journal article" date="2019" name="Int. J. Syst. Evol. Microbiol.">
        <title>The Global Catalogue of Microorganisms (GCM) 10K type strain sequencing project: providing services to taxonomists for standard genome sequencing and annotation.</title>
        <authorList>
            <consortium name="The Broad Institute Genomics Platform"/>
            <consortium name="The Broad Institute Genome Sequencing Center for Infectious Disease"/>
            <person name="Wu L."/>
            <person name="Ma J."/>
        </authorList>
    </citation>
    <scope>NUCLEOTIDE SEQUENCE [LARGE SCALE GENOMIC DNA]</scope>
    <source>
        <strain evidence="4">WLHS5</strain>
    </source>
</reference>
<evidence type="ECO:0000313" key="3">
    <source>
        <dbReference type="EMBL" id="MFC7340398.1"/>
    </source>
</evidence>
<dbReference type="PANTHER" id="PTHR33542">
    <property type="entry name" value="SIROHYDROCHLORIN FERROCHELATASE, CHLOROPLASTIC"/>
    <property type="match status" value="1"/>
</dbReference>
<keyword evidence="1" id="KW-0479">Metal-binding</keyword>
<dbReference type="CDD" id="cd03416">
    <property type="entry name" value="CbiX_SirB_N"/>
    <property type="match status" value="1"/>
</dbReference>
<dbReference type="RefSeq" id="WP_380664168.1">
    <property type="nucleotide sequence ID" value="NZ_JBHTCJ010000001.1"/>
</dbReference>
<evidence type="ECO:0000313" key="4">
    <source>
        <dbReference type="Proteomes" id="UP001596504"/>
    </source>
</evidence>
<organism evidence="3 4">
    <name type="scientific">Saccharopolyspora griseoalba</name>
    <dbReference type="NCBI Taxonomy" id="1431848"/>
    <lineage>
        <taxon>Bacteria</taxon>
        <taxon>Bacillati</taxon>
        <taxon>Actinomycetota</taxon>
        <taxon>Actinomycetes</taxon>
        <taxon>Pseudonocardiales</taxon>
        <taxon>Pseudonocardiaceae</taxon>
        <taxon>Saccharopolyspora</taxon>
    </lineage>
</organism>
<dbReference type="InterPro" id="IPR002762">
    <property type="entry name" value="CbiX-like"/>
</dbReference>
<dbReference type="InterPro" id="IPR050963">
    <property type="entry name" value="Sirohydro_Cobaltochel/CbiX"/>
</dbReference>
<protein>
    <submittedName>
        <fullName evidence="3">Sirohydrochlorin chelatase</fullName>
    </submittedName>
</protein>
<name>A0ABW2LD37_9PSEU</name>
<dbReference type="EMBL" id="JBHTCJ010000001">
    <property type="protein sequence ID" value="MFC7340398.1"/>
    <property type="molecule type" value="Genomic_DNA"/>
</dbReference>
<dbReference type="Proteomes" id="UP001596504">
    <property type="component" value="Unassembled WGS sequence"/>
</dbReference>
<accession>A0ABW2LD37</accession>
<evidence type="ECO:0000256" key="1">
    <source>
        <dbReference type="ARBA" id="ARBA00022723"/>
    </source>
</evidence>
<keyword evidence="2" id="KW-0456">Lyase</keyword>
<proteinExistence type="predicted"/>
<dbReference type="Pfam" id="PF01903">
    <property type="entry name" value="CbiX"/>
    <property type="match status" value="1"/>
</dbReference>
<dbReference type="SUPFAM" id="SSF53800">
    <property type="entry name" value="Chelatase"/>
    <property type="match status" value="1"/>
</dbReference>
<dbReference type="PANTHER" id="PTHR33542:SF5">
    <property type="entry name" value="FERROCHELATASE CHE1"/>
    <property type="match status" value="1"/>
</dbReference>